<sequence>MKTKLLIFFIVIFGISFQIKAQKKTYYHDSTYYKSYNDFLHLRLYTVYKFNSLVVNSHDEQNNRRQLVYSPNGNINLGFGFNYKGLGINFGFNFPFINNDDKTLGHTKKLDMRSYMYGRRYAIDFGLQFYKGFYLTEFDKVTRPNNPNPPSEIRGDLTINTLGITAFKIQNYEKFSFRAAFAQTEVQKKSAGSLIYGPYFNMVFTKADSSLVPEHIRDEFHISSNVIKGTYGSLGLIGGYAQSFVLGERFFLTGALAVGYGATYGNYTYTTDNGHVHDTTWKGGVKLNGRVAFGYNHGRNYIGTSYVIESYNITTNHDNISMYWMGQFRINLVRRFNWTVKPLDWLLARKREITSSKK</sequence>
<organism evidence="1 2">
    <name type="scientific">Flammeovirga pacifica</name>
    <dbReference type="NCBI Taxonomy" id="915059"/>
    <lineage>
        <taxon>Bacteria</taxon>
        <taxon>Pseudomonadati</taxon>
        <taxon>Bacteroidota</taxon>
        <taxon>Cytophagia</taxon>
        <taxon>Cytophagales</taxon>
        <taxon>Flammeovirgaceae</taxon>
        <taxon>Flammeovirga</taxon>
    </lineage>
</organism>
<name>A0A1S1YXH4_FLAPC</name>
<dbReference type="Proteomes" id="UP000179797">
    <property type="component" value="Unassembled WGS sequence"/>
</dbReference>
<dbReference type="STRING" id="915059.NH26_04800"/>
<dbReference type="RefSeq" id="WP_044222301.1">
    <property type="nucleotide sequence ID" value="NZ_JRYR02000001.1"/>
</dbReference>
<evidence type="ECO:0000313" key="1">
    <source>
        <dbReference type="EMBL" id="OHX65716.1"/>
    </source>
</evidence>
<protein>
    <recommendedName>
        <fullName evidence="3">DUF4421 domain-containing protein</fullName>
    </recommendedName>
</protein>
<dbReference type="InterPro" id="IPR025535">
    <property type="entry name" value="DUF4421"/>
</dbReference>
<dbReference type="EMBL" id="JRYR02000001">
    <property type="protein sequence ID" value="OHX65716.1"/>
    <property type="molecule type" value="Genomic_DNA"/>
</dbReference>
<reference evidence="1 2" key="1">
    <citation type="journal article" date="2012" name="Int. J. Syst. Evol. Microbiol.">
        <title>Flammeovirga pacifica sp. nov., isolated from deep-sea sediment.</title>
        <authorList>
            <person name="Xu H."/>
            <person name="Fu Y."/>
            <person name="Yang N."/>
            <person name="Ding Z."/>
            <person name="Lai Q."/>
            <person name="Zeng R."/>
        </authorList>
    </citation>
    <scope>NUCLEOTIDE SEQUENCE [LARGE SCALE GENOMIC DNA]</scope>
    <source>
        <strain evidence="2">DSM 24597 / LMG 26175 / WPAGA1</strain>
    </source>
</reference>
<evidence type="ECO:0008006" key="3">
    <source>
        <dbReference type="Google" id="ProtNLM"/>
    </source>
</evidence>
<dbReference type="AlphaFoldDB" id="A0A1S1YXH4"/>
<gene>
    <name evidence="1" type="ORF">NH26_04800</name>
</gene>
<keyword evidence="2" id="KW-1185">Reference proteome</keyword>
<accession>A0A1S1YXH4</accession>
<proteinExistence type="predicted"/>
<dbReference type="Pfam" id="PF14391">
    <property type="entry name" value="DUF4421"/>
    <property type="match status" value="1"/>
</dbReference>
<dbReference type="OrthoDB" id="669053at2"/>
<comment type="caution">
    <text evidence="1">The sequence shown here is derived from an EMBL/GenBank/DDBJ whole genome shotgun (WGS) entry which is preliminary data.</text>
</comment>
<evidence type="ECO:0000313" key="2">
    <source>
        <dbReference type="Proteomes" id="UP000179797"/>
    </source>
</evidence>